<dbReference type="OrthoDB" id="2666054at2"/>
<name>A0A4D7CSX5_9ENTE</name>
<reference evidence="2 3" key="1">
    <citation type="submission" date="2019-04" db="EMBL/GenBank/DDBJ databases">
        <title>Vagococcus sp. nov., isolated from faeces of yaks (Bos grunniens).</title>
        <authorList>
            <person name="Ge Y."/>
        </authorList>
    </citation>
    <scope>NUCLEOTIDE SEQUENCE [LARGE SCALE GENOMIC DNA]</scope>
    <source>
        <strain evidence="2 3">MN-17</strain>
    </source>
</reference>
<dbReference type="AlphaFoldDB" id="A0A4D7CSX5"/>
<feature type="domain" description="Replication-associated protein ORF2/G2P" evidence="1">
    <location>
        <begin position="90"/>
        <end position="194"/>
    </location>
</feature>
<protein>
    <submittedName>
        <fullName evidence="2">Rep protein</fullName>
    </submittedName>
</protein>
<proteinExistence type="predicted"/>
<dbReference type="Pfam" id="PF23343">
    <property type="entry name" value="REP_ORF2-G2P"/>
    <property type="match status" value="1"/>
</dbReference>
<evidence type="ECO:0000259" key="1">
    <source>
        <dbReference type="Pfam" id="PF23343"/>
    </source>
</evidence>
<dbReference type="InterPro" id="IPR056906">
    <property type="entry name" value="ORF2/G2P_dom"/>
</dbReference>
<keyword evidence="3" id="KW-1185">Reference proteome</keyword>
<dbReference type="RefSeq" id="WP_136952387.1">
    <property type="nucleotide sequence ID" value="NZ_CP039712.1"/>
</dbReference>
<dbReference type="Proteomes" id="UP000298615">
    <property type="component" value="Chromosome"/>
</dbReference>
<organism evidence="2 3">
    <name type="scientific">Vagococcus zengguangii</name>
    <dbReference type="NCBI Taxonomy" id="2571750"/>
    <lineage>
        <taxon>Bacteria</taxon>
        <taxon>Bacillati</taxon>
        <taxon>Bacillota</taxon>
        <taxon>Bacilli</taxon>
        <taxon>Lactobacillales</taxon>
        <taxon>Enterococcaceae</taxon>
        <taxon>Vagococcus</taxon>
    </lineage>
</organism>
<accession>A0A4D7CSX5</accession>
<dbReference type="KEGG" id="vao:FA707_00515"/>
<evidence type="ECO:0000313" key="3">
    <source>
        <dbReference type="Proteomes" id="UP000298615"/>
    </source>
</evidence>
<gene>
    <name evidence="2" type="ORF">FA707_00515</name>
</gene>
<dbReference type="EMBL" id="CP039712">
    <property type="protein sequence ID" value="QCI85541.1"/>
    <property type="molecule type" value="Genomic_DNA"/>
</dbReference>
<sequence>MNYYNQRIVHTGPYVEIWDYEKSISLNSDTIEGEKVEIGESKNKNQKRKSFDELDEQEQHERLRRMNKTRLDAKWRLLRIVDCNFDNSTSFLTLTTKENIVIRDEFTNMFKKFVKRFNYHVYKTKKSQLKYIGVLERQKRGAWHAHVLLFSVPFVEHNKLLGLWGHGAIRINKLDHLDDLSNAGRYVVKYMEKGIGQELVESFGKKAYLYSRNLSKPIESKMYLDKPLDLEKSVVLYETEYEGKIFRGGHLVNNKVRYRKVLLTKEDEK</sequence>
<evidence type="ECO:0000313" key="2">
    <source>
        <dbReference type="EMBL" id="QCI85541.1"/>
    </source>
</evidence>